<dbReference type="InterPro" id="IPR004027">
    <property type="entry name" value="SEC_C_motif"/>
</dbReference>
<dbReference type="EMBL" id="QKZI01000002">
    <property type="protein sequence ID" value="PZX05730.1"/>
    <property type="molecule type" value="Genomic_DNA"/>
</dbReference>
<gene>
    <name evidence="1" type="ORF">C7437_102189</name>
</gene>
<dbReference type="Gene3D" id="3.10.450.50">
    <property type="match status" value="1"/>
</dbReference>
<dbReference type="Pfam" id="PF02810">
    <property type="entry name" value="SEC-C"/>
    <property type="match status" value="1"/>
</dbReference>
<name>A0A2W7N736_9BACI</name>
<reference evidence="1 2" key="1">
    <citation type="submission" date="2018-06" db="EMBL/GenBank/DDBJ databases">
        <title>Genomic Encyclopedia of Type Strains, Phase IV (KMG-IV): sequencing the most valuable type-strain genomes for metagenomic binning, comparative biology and taxonomic classification.</title>
        <authorList>
            <person name="Goeker M."/>
        </authorList>
    </citation>
    <scope>NUCLEOTIDE SEQUENCE [LARGE SCALE GENOMIC DNA]</scope>
    <source>
        <strain evidence="1 2">DSM 5</strain>
    </source>
</reference>
<keyword evidence="2" id="KW-1185">Reference proteome</keyword>
<proteinExistence type="predicted"/>
<organism evidence="1 2">
    <name type="scientific">Psychrobacillus insolitus</name>
    <dbReference type="NCBI Taxonomy" id="1461"/>
    <lineage>
        <taxon>Bacteria</taxon>
        <taxon>Bacillati</taxon>
        <taxon>Bacillota</taxon>
        <taxon>Bacilli</taxon>
        <taxon>Bacillales</taxon>
        <taxon>Bacillaceae</taxon>
        <taxon>Psychrobacillus</taxon>
    </lineage>
</organism>
<sequence length="333" mass="38886">MIGRNDPCLCGSGKKYKKCCESKEAISIEEVQSEELERILQSFYDEYPEKKDFNDFADIVKVWSESLKKYLEHEMIEAIALDEFFFHHKQEIWTSYLEKQQKKIVRPSTLKVIEQWSEPLVYVGEVVEVDDAYMTVNHILTGEIIRLRRESDKPVPVGVHVYCFILPDGFSENHYLAISNLVFFPTDHQDVFKKFIKLFKSQEELTAQEFLKENAIKFWDLLGEDGYGGEEFTNFEAGVLVEVREFLEKNNRDYDKLLEIVEDYLVDQQPNARKEVAIAAGAIRFGQENELFEALNLNVKEIGEAFNVSPSSLNKYYNELNEYYIGWNSKVLI</sequence>
<dbReference type="RefSeq" id="WP_111439181.1">
    <property type="nucleotide sequence ID" value="NZ_QKZI01000002.1"/>
</dbReference>
<accession>A0A2W7N736</accession>
<evidence type="ECO:0000313" key="2">
    <source>
        <dbReference type="Proteomes" id="UP000248646"/>
    </source>
</evidence>
<protein>
    <submittedName>
        <fullName evidence="1">SEC-C motif-containing protein</fullName>
    </submittedName>
</protein>
<dbReference type="SUPFAM" id="SSF103642">
    <property type="entry name" value="Sec-C motif"/>
    <property type="match status" value="1"/>
</dbReference>
<dbReference type="AlphaFoldDB" id="A0A2W7N736"/>
<evidence type="ECO:0000313" key="1">
    <source>
        <dbReference type="EMBL" id="PZX05730.1"/>
    </source>
</evidence>
<dbReference type="Proteomes" id="UP000248646">
    <property type="component" value="Unassembled WGS sequence"/>
</dbReference>
<comment type="caution">
    <text evidence="1">The sequence shown here is derived from an EMBL/GenBank/DDBJ whole genome shotgun (WGS) entry which is preliminary data.</text>
</comment>
<dbReference type="OrthoDB" id="6399948at2"/>